<evidence type="ECO:0000313" key="2">
    <source>
        <dbReference type="Proteomes" id="UP000064201"/>
    </source>
</evidence>
<dbReference type="RefSeq" id="WP_047250803.1">
    <property type="nucleotide sequence ID" value="NZ_CP011367.1"/>
</dbReference>
<dbReference type="Proteomes" id="UP000064201">
    <property type="component" value="Chromosome"/>
</dbReference>
<protein>
    <submittedName>
        <fullName evidence="1">Uncharacterized protein</fullName>
    </submittedName>
</protein>
<keyword evidence="2" id="KW-1185">Reference proteome</keyword>
<dbReference type="OrthoDB" id="5784807at2"/>
<evidence type="ECO:0000313" key="1">
    <source>
        <dbReference type="EMBL" id="AKJ94461.1"/>
    </source>
</evidence>
<dbReference type="STRING" id="106634.TVD_03345"/>
<dbReference type="EMBL" id="CP011367">
    <property type="protein sequence ID" value="AKJ94461.1"/>
    <property type="molecule type" value="Genomic_DNA"/>
</dbReference>
<reference evidence="1 2" key="1">
    <citation type="submission" date="2015-04" db="EMBL/GenBank/DDBJ databases">
        <title>Complete Sequence for the Genome of the Thioalkalivibrio versutus D301.</title>
        <authorList>
            <person name="Mu T."/>
            <person name="Zhou J."/>
            <person name="Xu X."/>
        </authorList>
    </citation>
    <scope>NUCLEOTIDE SEQUENCE [LARGE SCALE GENOMIC DNA]</scope>
    <source>
        <strain evidence="1 2">D301</strain>
    </source>
</reference>
<proteinExistence type="predicted"/>
<name>A0A0G3G6H2_9GAMM</name>
<dbReference type="SUPFAM" id="SSF54913">
    <property type="entry name" value="GlnB-like"/>
    <property type="match status" value="1"/>
</dbReference>
<dbReference type="KEGG" id="tvr:TVD_03345"/>
<dbReference type="InterPro" id="IPR011322">
    <property type="entry name" value="N-reg_PII-like_a/b"/>
</dbReference>
<sequence length="116" mass="12646">MQFVLLVAVVPRSQADRAIDIVQRLGAAGLTLLDGQGIAQLRRNPVMDLKDSSGRKVLLMVLETGLARRMLEQLDTELDLSQLGNGFAVTLPIKDIAGIKPEQIEHLLRTLPDGHA</sequence>
<dbReference type="InterPro" id="IPR015867">
    <property type="entry name" value="N-reg_PII/ATP_PRibTrfase_C"/>
</dbReference>
<accession>A0A0G3G6H2</accession>
<dbReference type="AlphaFoldDB" id="A0A0G3G6H2"/>
<dbReference type="Gene3D" id="3.30.70.120">
    <property type="match status" value="1"/>
</dbReference>
<gene>
    <name evidence="1" type="ORF">TVD_03345</name>
</gene>
<organism evidence="1 2">
    <name type="scientific">Thioalkalivibrio versutus</name>
    <dbReference type="NCBI Taxonomy" id="106634"/>
    <lineage>
        <taxon>Bacteria</taxon>
        <taxon>Pseudomonadati</taxon>
        <taxon>Pseudomonadota</taxon>
        <taxon>Gammaproteobacteria</taxon>
        <taxon>Chromatiales</taxon>
        <taxon>Ectothiorhodospiraceae</taxon>
        <taxon>Thioalkalivibrio</taxon>
    </lineage>
</organism>
<dbReference type="PATRIC" id="fig|106634.4.peg.682"/>